<dbReference type="InterPro" id="IPR057335">
    <property type="entry name" value="Beta-barrel_SelB"/>
</dbReference>
<reference evidence="11" key="1">
    <citation type="submission" date="2014-11" db="EMBL/GenBank/DDBJ databases">
        <authorList>
            <person name="Hornung B.V."/>
        </authorList>
    </citation>
    <scope>NUCLEOTIDE SEQUENCE</scope>
    <source>
        <strain evidence="11">INE</strain>
    </source>
</reference>
<dbReference type="Pfam" id="PF09107">
    <property type="entry name" value="WHD_3rd_SelB"/>
    <property type="match status" value="1"/>
</dbReference>
<dbReference type="Proteomes" id="UP000836597">
    <property type="component" value="Chromosome"/>
</dbReference>
<evidence type="ECO:0000256" key="8">
    <source>
        <dbReference type="ARBA" id="ARBA00031615"/>
    </source>
</evidence>
<evidence type="ECO:0000313" key="11">
    <source>
        <dbReference type="EMBL" id="CEJ07374.1"/>
    </source>
</evidence>
<dbReference type="InterPro" id="IPR015191">
    <property type="entry name" value="SelB_WHD4"/>
</dbReference>
<dbReference type="GO" id="GO:0003723">
    <property type="term" value="F:RNA binding"/>
    <property type="evidence" value="ECO:0007669"/>
    <property type="project" value="InterPro"/>
</dbReference>
<dbReference type="InterPro" id="IPR005225">
    <property type="entry name" value="Small_GTP-bd"/>
</dbReference>
<dbReference type="InterPro" id="IPR004161">
    <property type="entry name" value="EFTu-like_2"/>
</dbReference>
<comment type="subcellular location">
    <subcellularLocation>
        <location evidence="1">Cytoplasm</location>
    </subcellularLocation>
</comment>
<dbReference type="InterPro" id="IPR050055">
    <property type="entry name" value="EF-Tu_GTPase"/>
</dbReference>
<dbReference type="InterPro" id="IPR004535">
    <property type="entry name" value="Transl_elong_SelB"/>
</dbReference>
<dbReference type="InterPro" id="IPR000795">
    <property type="entry name" value="T_Tr_GTP-bd_dom"/>
</dbReference>
<dbReference type="InterPro" id="IPR015190">
    <property type="entry name" value="Elong_fac_SelB-wing-hlx_typ-2"/>
</dbReference>
<dbReference type="PROSITE" id="PS51722">
    <property type="entry name" value="G_TR_2"/>
    <property type="match status" value="1"/>
</dbReference>
<dbReference type="GO" id="GO:0005525">
    <property type="term" value="F:GTP binding"/>
    <property type="evidence" value="ECO:0007669"/>
    <property type="project" value="UniProtKB-KW"/>
</dbReference>
<dbReference type="NCBIfam" id="TIGR00231">
    <property type="entry name" value="small_GTP"/>
    <property type="match status" value="1"/>
</dbReference>
<dbReference type="PRINTS" id="PR00315">
    <property type="entry name" value="ELONGATNFCT"/>
</dbReference>
<dbReference type="PANTHER" id="PTHR43721:SF22">
    <property type="entry name" value="ELONGATION FACTOR TU, MITOCHONDRIAL"/>
    <property type="match status" value="1"/>
</dbReference>
<evidence type="ECO:0000256" key="3">
    <source>
        <dbReference type="ARBA" id="ARBA00022490"/>
    </source>
</evidence>
<keyword evidence="12" id="KW-1185">Reference proteome</keyword>
<dbReference type="RefSeq" id="WP_240983570.1">
    <property type="nucleotide sequence ID" value="NZ_CDGJ01000052.1"/>
</dbReference>
<dbReference type="PANTHER" id="PTHR43721">
    <property type="entry name" value="ELONGATION FACTOR TU-RELATED"/>
    <property type="match status" value="1"/>
</dbReference>
<dbReference type="CDD" id="cd15491">
    <property type="entry name" value="selB_III"/>
    <property type="match status" value="1"/>
</dbReference>
<sequence length="631" mass="69575">MEKRHYLVGTAGHVDHGKTELIRALSGINTDRLKEEQQRGISIELGFAHAVLPSGREIGIVDVPGHERFVRQMLAGAAGMDLVLLVIAADEGTMPQTREHLDILTLLGIERGIVVLNKIDLVDEEWLELVKEEVREDLKDSVFAGCPLCCVSAQTGEGIAELKQEIDRILDEAVSKNSNGPVRLPLDRVFSIQGFGTVATGTLYSGTLKLGQDVVIEPVHRASKVRSLQVHGQKVEQAVAGQRVAVNLAGLEVAEVAKGAVLATPGSFSVGTILDTKVQALASAGKSIVQRQRLRFHLGTAEILGRIHLLDHDELNPSDEGYAQILLESPVLAAAGDRFVLRFYSPAHTIAGGKVLAVAQYKHKRYKDAELSRLRLMDQGNPLDLLERELNEPRTSAELSAHFHLPPAEIAGLIKSLREQERLEESQLNGQTLYWSKAAASAWRTRLTETVERYVSSFPLRRGVGREELKTRLGVTWNHQIWQSILEAGAVQGLCRFSGGKVLPREDAPLPIELAKRLACLSGHWLKAGLAPPDLESVAAECKIRPQDALEYAQFLCESGKWTVASGVYFDRAALEEAESSLVKYLKEHGEVSVGEARALWQTSRKYAVPLLEYFDQKHVTRRQGDKRTMY</sequence>
<gene>
    <name evidence="10" type="ORF">DEACI_0437</name>
    <name evidence="11" type="ORF">DEACI_1837</name>
</gene>
<dbReference type="InterPro" id="IPR036388">
    <property type="entry name" value="WH-like_DNA-bd_sf"/>
</dbReference>
<dbReference type="GO" id="GO:0005829">
    <property type="term" value="C:cytosol"/>
    <property type="evidence" value="ECO:0007669"/>
    <property type="project" value="TreeGrafter"/>
</dbReference>
<dbReference type="Gene3D" id="1.10.10.10">
    <property type="entry name" value="Winged helix-like DNA-binding domain superfamily/Winged helix DNA-binding domain"/>
    <property type="match status" value="1"/>
</dbReference>
<reference evidence="10" key="2">
    <citation type="submission" date="2020-01" db="EMBL/GenBank/DDBJ databases">
        <authorList>
            <person name="Hornung B."/>
        </authorList>
    </citation>
    <scope>NUCLEOTIDE SEQUENCE</scope>
    <source>
        <strain evidence="10">PacBioINE</strain>
    </source>
</reference>
<dbReference type="Pfam" id="PF03144">
    <property type="entry name" value="GTP_EFTU_D2"/>
    <property type="match status" value="1"/>
</dbReference>
<dbReference type="GO" id="GO:0003924">
    <property type="term" value="F:GTPase activity"/>
    <property type="evidence" value="ECO:0007669"/>
    <property type="project" value="InterPro"/>
</dbReference>
<dbReference type="Pfam" id="PF25461">
    <property type="entry name" value="Beta-barrel_SelB"/>
    <property type="match status" value="1"/>
</dbReference>
<dbReference type="EMBL" id="LR746496">
    <property type="protein sequence ID" value="CAA7599808.1"/>
    <property type="molecule type" value="Genomic_DNA"/>
</dbReference>
<dbReference type="KEGG" id="aacx:DEACI_0437"/>
<accession>A0A8S0W1S3</accession>
<evidence type="ECO:0000256" key="1">
    <source>
        <dbReference type="ARBA" id="ARBA00004496"/>
    </source>
</evidence>
<dbReference type="AlphaFoldDB" id="A0A8S0W1S3"/>
<dbReference type="CDD" id="cd03696">
    <property type="entry name" value="SelB_II"/>
    <property type="match status" value="1"/>
</dbReference>
<evidence type="ECO:0000313" key="10">
    <source>
        <dbReference type="EMBL" id="CAA7599808.1"/>
    </source>
</evidence>
<dbReference type="Gene3D" id="1.10.10.2770">
    <property type="match status" value="1"/>
</dbReference>
<evidence type="ECO:0000256" key="6">
    <source>
        <dbReference type="ARBA" id="ARBA00023134"/>
    </source>
</evidence>
<dbReference type="Gene3D" id="2.40.30.10">
    <property type="entry name" value="Translation factors"/>
    <property type="match status" value="1"/>
</dbReference>
<dbReference type="CDD" id="cd04171">
    <property type="entry name" value="SelB"/>
    <property type="match status" value="1"/>
</dbReference>
<proteinExistence type="predicted"/>
<name>A0A8S0W1S3_9FIRM</name>
<feature type="domain" description="Tr-type G" evidence="9">
    <location>
        <begin position="3"/>
        <end position="174"/>
    </location>
</feature>
<keyword evidence="11" id="KW-0251">Elongation factor</keyword>
<dbReference type="Pfam" id="PF00009">
    <property type="entry name" value="GTP_EFTU"/>
    <property type="match status" value="1"/>
</dbReference>
<keyword evidence="5" id="KW-0648">Protein biosynthesis</keyword>
<evidence type="ECO:0000313" key="12">
    <source>
        <dbReference type="Proteomes" id="UP001071230"/>
    </source>
</evidence>
<evidence type="ECO:0000256" key="7">
    <source>
        <dbReference type="ARBA" id="ARBA00025526"/>
    </source>
</evidence>
<dbReference type="SUPFAM" id="SSF50465">
    <property type="entry name" value="EF-Tu/eEF-1alpha/eIF2-gamma C-terminal domain"/>
    <property type="match status" value="1"/>
</dbReference>
<dbReference type="Proteomes" id="UP001071230">
    <property type="component" value="Unassembled WGS sequence"/>
</dbReference>
<keyword evidence="4" id="KW-0547">Nucleotide-binding</keyword>
<evidence type="ECO:0000256" key="2">
    <source>
        <dbReference type="ARBA" id="ARBA00015953"/>
    </source>
</evidence>
<dbReference type="NCBIfam" id="TIGR00475">
    <property type="entry name" value="selB"/>
    <property type="match status" value="1"/>
</dbReference>
<evidence type="ECO:0000259" key="9">
    <source>
        <dbReference type="PROSITE" id="PS51722"/>
    </source>
</evidence>
<evidence type="ECO:0000256" key="5">
    <source>
        <dbReference type="ARBA" id="ARBA00022917"/>
    </source>
</evidence>
<dbReference type="SUPFAM" id="SSF50447">
    <property type="entry name" value="Translation proteins"/>
    <property type="match status" value="1"/>
</dbReference>
<dbReference type="Pfam" id="PF09106">
    <property type="entry name" value="WHD_2nd_SelB"/>
    <property type="match status" value="1"/>
</dbReference>
<dbReference type="GO" id="GO:0003746">
    <property type="term" value="F:translation elongation factor activity"/>
    <property type="evidence" value="ECO:0007669"/>
    <property type="project" value="UniProtKB-KW"/>
</dbReference>
<dbReference type="GO" id="GO:0001514">
    <property type="term" value="P:selenocysteine incorporation"/>
    <property type="evidence" value="ECO:0007669"/>
    <property type="project" value="InterPro"/>
</dbReference>
<dbReference type="InterPro" id="IPR009000">
    <property type="entry name" value="Transl_B-barrel_sf"/>
</dbReference>
<organism evidence="10">
    <name type="scientific">Acididesulfobacillus acetoxydans</name>
    <dbReference type="NCBI Taxonomy" id="1561005"/>
    <lineage>
        <taxon>Bacteria</taxon>
        <taxon>Bacillati</taxon>
        <taxon>Bacillota</taxon>
        <taxon>Clostridia</taxon>
        <taxon>Eubacteriales</taxon>
        <taxon>Peptococcaceae</taxon>
        <taxon>Acididesulfobacillus</taxon>
    </lineage>
</organism>
<dbReference type="InterPro" id="IPR036390">
    <property type="entry name" value="WH_DNA-bd_sf"/>
</dbReference>
<evidence type="ECO:0000256" key="4">
    <source>
        <dbReference type="ARBA" id="ARBA00022741"/>
    </source>
</evidence>
<comment type="function">
    <text evidence="7">Translation factor necessary for the incorporation of selenocysteine into proteins. It probably replaces EF-Tu for the insertion of selenocysteine directed by the UGA codon. SelB binds GTP and GDP.</text>
</comment>
<protein>
    <recommendedName>
        <fullName evidence="2">Selenocysteine-specific elongation factor</fullName>
    </recommendedName>
    <alternativeName>
        <fullName evidence="8">SelB translation factor</fullName>
    </alternativeName>
</protein>
<dbReference type="InterPro" id="IPR009001">
    <property type="entry name" value="Transl_elong_EF1A/Init_IF2_C"/>
</dbReference>
<dbReference type="InterPro" id="IPR027417">
    <property type="entry name" value="P-loop_NTPase"/>
</dbReference>
<dbReference type="SUPFAM" id="SSF46785">
    <property type="entry name" value="Winged helix' DNA-binding domain"/>
    <property type="match status" value="2"/>
</dbReference>
<dbReference type="Gene3D" id="3.40.50.300">
    <property type="entry name" value="P-loop containing nucleotide triphosphate hydrolases"/>
    <property type="match status" value="1"/>
</dbReference>
<dbReference type="EMBL" id="CDGJ01000052">
    <property type="protein sequence ID" value="CEJ07374.1"/>
    <property type="molecule type" value="Genomic_DNA"/>
</dbReference>
<keyword evidence="6" id="KW-0342">GTP-binding</keyword>
<dbReference type="SUPFAM" id="SSF52540">
    <property type="entry name" value="P-loop containing nucleoside triphosphate hydrolases"/>
    <property type="match status" value="1"/>
</dbReference>
<keyword evidence="3" id="KW-0963">Cytoplasm</keyword>